<dbReference type="PRINTS" id="PR00181">
    <property type="entry name" value="MALTOSEBP"/>
</dbReference>
<dbReference type="PANTHER" id="PTHR43649:SF12">
    <property type="entry name" value="DIACETYLCHITOBIOSE BINDING PROTEIN DASA"/>
    <property type="match status" value="1"/>
</dbReference>
<dbReference type="Pfam" id="PF01547">
    <property type="entry name" value="SBP_bac_1"/>
    <property type="match status" value="1"/>
</dbReference>
<keyword evidence="1" id="KW-0813">Transport</keyword>
<dbReference type="InterPro" id="IPR006059">
    <property type="entry name" value="SBP"/>
</dbReference>
<dbReference type="Gene3D" id="3.40.190.10">
    <property type="entry name" value="Periplasmic binding protein-like II"/>
    <property type="match status" value="1"/>
</dbReference>
<comment type="subcellular location">
    <subcellularLocation>
        <location evidence="1">Cell membrane</location>
        <topology evidence="1">Lipid-anchor</topology>
    </subcellularLocation>
</comment>
<sequence length="397" mass="45096">MQIRIATHDEHRMAVIQEAVKQFRKEHPDVSVVLEMLPDKTWMREKLMEMLRNGNGPDIVEWEDANIGQCLEGGLLSDLSEFIERDQVDLDDYYPCIRNAITDQGRVGALPVMTETIGVFYNKEHFDEAGLPYPQEGWTWDEFTATAAQLTRTDEQGNIVRHGVFTSFGYMFYIEPVVWNNGGAFLSADGRTLDGFLNHPATIEAFEQYLSLIDKGISPRLGVGRESWIDCFIHGKMSMYMDANWAIKPMSQVQKDKFGVVGFPSNKIQPKANVFQVYGYGISPQCANKELAWSFLRKLALPGSGVDKLWAVINLAVSKTTAIQSGQAADPLYIPFLEELKYGRKSAYQWLNMIPTFHHNKTFDKMRHASDVKRVLQETVDRTPVLQPLDPHSLPGW</sequence>
<organism evidence="2 3">
    <name type="scientific">Paenibacillus vulneris</name>
    <dbReference type="NCBI Taxonomy" id="1133364"/>
    <lineage>
        <taxon>Bacteria</taxon>
        <taxon>Bacillati</taxon>
        <taxon>Bacillota</taxon>
        <taxon>Bacilli</taxon>
        <taxon>Bacillales</taxon>
        <taxon>Paenibacillaceae</taxon>
        <taxon>Paenibacillus</taxon>
    </lineage>
</organism>
<protein>
    <recommendedName>
        <fullName evidence="1">Maltodextrin-binding protein</fullName>
    </recommendedName>
</protein>
<reference evidence="3" key="1">
    <citation type="journal article" date="2019" name="Int. J. Syst. Evol. Microbiol.">
        <title>The Global Catalogue of Microorganisms (GCM) 10K type strain sequencing project: providing services to taxonomists for standard genome sequencing and annotation.</title>
        <authorList>
            <consortium name="The Broad Institute Genomics Platform"/>
            <consortium name="The Broad Institute Genome Sequencing Center for Infectious Disease"/>
            <person name="Wu L."/>
            <person name="Ma J."/>
        </authorList>
    </citation>
    <scope>NUCLEOTIDE SEQUENCE [LARGE SCALE GENOMIC DNA]</scope>
    <source>
        <strain evidence="3">CCUG 53270</strain>
    </source>
</reference>
<dbReference type="PANTHER" id="PTHR43649">
    <property type="entry name" value="ARABINOSE-BINDING PROTEIN-RELATED"/>
    <property type="match status" value="1"/>
</dbReference>
<gene>
    <name evidence="2" type="ORF">ACFQ4B_32080</name>
</gene>
<keyword evidence="1" id="KW-0449">Lipoprotein</keyword>
<comment type="similarity">
    <text evidence="1">Belongs to the bacterial solute-binding protein 1 family.</text>
</comment>
<dbReference type="EMBL" id="JBHTLU010000047">
    <property type="protein sequence ID" value="MFD1224760.1"/>
    <property type="molecule type" value="Genomic_DNA"/>
</dbReference>
<name>A0ABW3UZ37_9BACL</name>
<keyword evidence="3" id="KW-1185">Reference proteome</keyword>
<accession>A0ABW3UZ37</accession>
<evidence type="ECO:0000313" key="2">
    <source>
        <dbReference type="EMBL" id="MFD1224760.1"/>
    </source>
</evidence>
<evidence type="ECO:0000313" key="3">
    <source>
        <dbReference type="Proteomes" id="UP001597180"/>
    </source>
</evidence>
<dbReference type="InterPro" id="IPR050490">
    <property type="entry name" value="Bact_solute-bd_prot1"/>
</dbReference>
<keyword evidence="1" id="KW-0472">Membrane</keyword>
<comment type="caution">
    <text evidence="2">The sequence shown here is derived from an EMBL/GenBank/DDBJ whole genome shotgun (WGS) entry which is preliminary data.</text>
</comment>
<dbReference type="RefSeq" id="WP_345587488.1">
    <property type="nucleotide sequence ID" value="NZ_BAABJG010000010.1"/>
</dbReference>
<dbReference type="Proteomes" id="UP001597180">
    <property type="component" value="Unassembled WGS sequence"/>
</dbReference>
<keyword evidence="1" id="KW-0762">Sugar transport</keyword>
<dbReference type="InterPro" id="IPR006060">
    <property type="entry name" value="Maltose/Cyclodextrin-bd"/>
</dbReference>
<proteinExistence type="inferred from homology"/>
<dbReference type="SUPFAM" id="SSF53850">
    <property type="entry name" value="Periplasmic binding protein-like II"/>
    <property type="match status" value="1"/>
</dbReference>
<keyword evidence="1" id="KW-1003">Cell membrane</keyword>
<evidence type="ECO:0000256" key="1">
    <source>
        <dbReference type="RuleBase" id="RU365005"/>
    </source>
</evidence>